<keyword evidence="7" id="KW-0282">Flagellum</keyword>
<dbReference type="GO" id="GO:0005576">
    <property type="term" value="C:extracellular region"/>
    <property type="evidence" value="ECO:0007669"/>
    <property type="project" value="UniProtKB-SubCell"/>
</dbReference>
<name>A0A255MGX0_9FIRM</name>
<evidence type="ECO:0000313" key="10">
    <source>
        <dbReference type="Proteomes" id="UP000247523"/>
    </source>
</evidence>
<protein>
    <recommendedName>
        <fullName evidence="2 4">Flagellin</fullName>
    </recommendedName>
</protein>
<comment type="subcellular location">
    <subcellularLocation>
        <location evidence="4">Secreted</location>
    </subcellularLocation>
    <subcellularLocation>
        <location evidence="4">Bacterial flagellum</location>
    </subcellularLocation>
</comment>
<dbReference type="RefSeq" id="WP_094379553.1">
    <property type="nucleotide sequence ID" value="NZ_NOKA02000003.1"/>
</dbReference>
<dbReference type="AlphaFoldDB" id="A0A255MGX0"/>
<evidence type="ECO:0000313" key="8">
    <source>
        <dbReference type="EMBL" id="RDY32542.1"/>
    </source>
</evidence>
<evidence type="ECO:0000313" key="7">
    <source>
        <dbReference type="EMBL" id="PXV93585.1"/>
    </source>
</evidence>
<evidence type="ECO:0000256" key="2">
    <source>
        <dbReference type="ARBA" id="ARBA00020110"/>
    </source>
</evidence>
<evidence type="ECO:0000256" key="3">
    <source>
        <dbReference type="ARBA" id="ARBA00023143"/>
    </source>
</evidence>
<feature type="domain" description="Flagellin C-terminal" evidence="6">
    <location>
        <begin position="189"/>
        <end position="273"/>
    </location>
</feature>
<feature type="domain" description="Flagellin N-terminal" evidence="5">
    <location>
        <begin position="5"/>
        <end position="139"/>
    </location>
</feature>
<reference evidence="8" key="3">
    <citation type="submission" date="2018-07" db="EMBL/GenBank/DDBJ databases">
        <authorList>
            <person name="Quirk P.G."/>
            <person name="Krulwich T.A."/>
        </authorList>
    </citation>
    <scope>NUCLEOTIDE SEQUENCE</scope>
    <source>
        <strain evidence="8">CCRI-19302</strain>
    </source>
</reference>
<dbReference type="OrthoDB" id="9796789at2"/>
<keyword evidence="7" id="KW-0969">Cilium</keyword>
<reference evidence="8 9" key="1">
    <citation type="journal article" date="2017" name="Genome Announc.">
        <title>Draft Genome Sequence of a Sporulating and Motile Strain of Lachnotalea glycerini Isolated from Water in Quebec City, Canada.</title>
        <authorList>
            <person name="Maheux A.F."/>
            <person name="Boudreau D.K."/>
            <person name="Berube E."/>
            <person name="Boissinot M."/>
            <person name="Raymond F."/>
            <person name="Brodeur S."/>
            <person name="Corbeil J."/>
            <person name="Isabel S."/>
            <person name="Omar R.F."/>
            <person name="Bergeron M.G."/>
        </authorList>
    </citation>
    <scope>NUCLEOTIDE SEQUENCE [LARGE SCALE GENOMIC DNA]</scope>
    <source>
        <strain evidence="8 9">CCRI-19302</strain>
    </source>
</reference>
<comment type="caution">
    <text evidence="7">The sequence shown here is derived from an EMBL/GenBank/DDBJ whole genome shotgun (WGS) entry which is preliminary data.</text>
</comment>
<dbReference type="PANTHER" id="PTHR42792:SF2">
    <property type="entry name" value="FLAGELLIN"/>
    <property type="match status" value="1"/>
</dbReference>
<dbReference type="Gene3D" id="1.20.1330.10">
    <property type="entry name" value="f41 fragment of flagellin, N-terminal domain"/>
    <property type="match status" value="1"/>
</dbReference>
<dbReference type="GO" id="GO:0009288">
    <property type="term" value="C:bacterial-type flagellum"/>
    <property type="evidence" value="ECO:0007669"/>
    <property type="project" value="UniProtKB-SubCell"/>
</dbReference>
<accession>A0A255MGX0</accession>
<dbReference type="PANTHER" id="PTHR42792">
    <property type="entry name" value="FLAGELLIN"/>
    <property type="match status" value="1"/>
</dbReference>
<dbReference type="Gene3D" id="6.10.10.10">
    <property type="entry name" value="Flagellar export chaperone, C-terminal domain"/>
    <property type="match status" value="1"/>
</dbReference>
<dbReference type="Proteomes" id="UP000247523">
    <property type="component" value="Unassembled WGS sequence"/>
</dbReference>
<comment type="function">
    <text evidence="4">Flagellin is the subunit protein which polymerizes to form the filaments of bacterial flagella.</text>
</comment>
<dbReference type="PRINTS" id="PR00207">
    <property type="entry name" value="FLAGELLIN"/>
</dbReference>
<evidence type="ECO:0000313" key="9">
    <source>
        <dbReference type="Proteomes" id="UP000216411"/>
    </source>
</evidence>
<reference evidence="7 10" key="2">
    <citation type="submission" date="2018-05" db="EMBL/GenBank/DDBJ databases">
        <title>Genomic Encyclopedia of Type Strains, Phase IV (KMG-IV): sequencing the most valuable type-strain genomes for metagenomic binning, comparative biology and taxonomic classification.</title>
        <authorList>
            <person name="Goeker M."/>
        </authorList>
    </citation>
    <scope>NUCLEOTIDE SEQUENCE [LARGE SCALE GENOMIC DNA]</scope>
    <source>
        <strain evidence="7 10">DSM 28816</strain>
    </source>
</reference>
<evidence type="ECO:0000259" key="5">
    <source>
        <dbReference type="Pfam" id="PF00669"/>
    </source>
</evidence>
<sequence>MVLQHNMMSMNITRNLGKVLHNQAQIIKQLSSGYRINSAADDAAGLCISEKMRAQIRALNQASNNAEDGISLVQTADSALESIQSMLQRMRELSVKAANDTNQTIDRQSIQEEIDALTSEISRTASSTQFNKKNILDGSIGDNTKGLNLQVGANEGQSINLKINGAKASDLGIEGVDVSNHEDASKATDIYDTAIKNVSKIRSKIGAYGNRLEYTISNNDNQAENLQAAESRIRDTDIAAAMVQFAKNNILIQVNQAMLAQTNDIQRSFLMLLP</sequence>
<organism evidence="7 10">
    <name type="scientific">Lachnotalea glycerini</name>
    <dbReference type="NCBI Taxonomy" id="1763509"/>
    <lineage>
        <taxon>Bacteria</taxon>
        <taxon>Bacillati</taxon>
        <taxon>Bacillota</taxon>
        <taxon>Clostridia</taxon>
        <taxon>Lachnospirales</taxon>
        <taxon>Lachnospiraceae</taxon>
        <taxon>Lachnotalea</taxon>
    </lineage>
</organism>
<dbReference type="SUPFAM" id="SSF64518">
    <property type="entry name" value="Phase 1 flagellin"/>
    <property type="match status" value="1"/>
</dbReference>
<dbReference type="Proteomes" id="UP000216411">
    <property type="component" value="Unassembled WGS sequence"/>
</dbReference>
<dbReference type="Pfam" id="PF00669">
    <property type="entry name" value="Flagellin_N"/>
    <property type="match status" value="1"/>
</dbReference>
<dbReference type="InterPro" id="IPR042187">
    <property type="entry name" value="Flagellin_C_sub2"/>
</dbReference>
<dbReference type="InterPro" id="IPR001492">
    <property type="entry name" value="Flagellin"/>
</dbReference>
<dbReference type="EMBL" id="QICS01000002">
    <property type="protein sequence ID" value="PXV93585.1"/>
    <property type="molecule type" value="Genomic_DNA"/>
</dbReference>
<keyword evidence="7" id="KW-0966">Cell projection</keyword>
<keyword evidence="3 4" id="KW-0975">Bacterial flagellum</keyword>
<gene>
    <name evidence="7" type="ORF">C8E03_102355</name>
    <name evidence="8" type="ORF">CG710_003680</name>
</gene>
<evidence type="ECO:0000256" key="4">
    <source>
        <dbReference type="RuleBase" id="RU362073"/>
    </source>
</evidence>
<comment type="similarity">
    <text evidence="1 4">Belongs to the bacterial flagellin family.</text>
</comment>
<evidence type="ECO:0000256" key="1">
    <source>
        <dbReference type="ARBA" id="ARBA00005709"/>
    </source>
</evidence>
<proteinExistence type="inferred from homology"/>
<dbReference type="InterPro" id="IPR001029">
    <property type="entry name" value="Flagellin_N"/>
</dbReference>
<dbReference type="GO" id="GO:0005198">
    <property type="term" value="F:structural molecule activity"/>
    <property type="evidence" value="ECO:0007669"/>
    <property type="project" value="UniProtKB-UniRule"/>
</dbReference>
<keyword evidence="4" id="KW-0964">Secreted</keyword>
<dbReference type="InterPro" id="IPR046358">
    <property type="entry name" value="Flagellin_C"/>
</dbReference>
<dbReference type="EMBL" id="NOKA02000003">
    <property type="protein sequence ID" value="RDY32542.1"/>
    <property type="molecule type" value="Genomic_DNA"/>
</dbReference>
<dbReference type="Pfam" id="PF00700">
    <property type="entry name" value="Flagellin_C"/>
    <property type="match status" value="1"/>
</dbReference>
<evidence type="ECO:0000259" key="6">
    <source>
        <dbReference type="Pfam" id="PF00700"/>
    </source>
</evidence>
<keyword evidence="9" id="KW-1185">Reference proteome</keyword>